<evidence type="ECO:0000313" key="4">
    <source>
        <dbReference type="Proteomes" id="UP000807025"/>
    </source>
</evidence>
<dbReference type="Proteomes" id="UP000807025">
    <property type="component" value="Unassembled WGS sequence"/>
</dbReference>
<dbReference type="InterPro" id="IPR051240">
    <property type="entry name" value="Mito_RNA-Proc/Resp"/>
</dbReference>
<dbReference type="Pfam" id="PF13041">
    <property type="entry name" value="PPR_2"/>
    <property type="match status" value="1"/>
</dbReference>
<evidence type="ECO:0008006" key="5">
    <source>
        <dbReference type="Google" id="ProtNLM"/>
    </source>
</evidence>
<evidence type="ECO:0000256" key="2">
    <source>
        <dbReference type="PROSITE-ProRule" id="PRU00708"/>
    </source>
</evidence>
<dbReference type="EMBL" id="MU154628">
    <property type="protein sequence ID" value="KAF9491026.1"/>
    <property type="molecule type" value="Genomic_DNA"/>
</dbReference>
<dbReference type="InterPro" id="IPR002885">
    <property type="entry name" value="PPR_rpt"/>
</dbReference>
<accession>A0A9P5ZSI1</accession>
<evidence type="ECO:0000256" key="1">
    <source>
        <dbReference type="ARBA" id="ARBA00022737"/>
    </source>
</evidence>
<keyword evidence="4" id="KW-1185">Reference proteome</keyword>
<dbReference type="OrthoDB" id="185373at2759"/>
<dbReference type="PANTHER" id="PTHR47933">
    <property type="entry name" value="PENTATRICOPEPTIDE REPEAT-CONTAINING PROTEIN 1, MITOCHONDRIAL"/>
    <property type="match status" value="1"/>
</dbReference>
<dbReference type="AlphaFoldDB" id="A0A9P5ZSI1"/>
<dbReference type="PROSITE" id="PS51375">
    <property type="entry name" value="PPR"/>
    <property type="match status" value="1"/>
</dbReference>
<protein>
    <recommendedName>
        <fullName evidence="5">Pentatricopeptide repeat-containing protein</fullName>
    </recommendedName>
</protein>
<reference evidence="3" key="1">
    <citation type="submission" date="2020-11" db="EMBL/GenBank/DDBJ databases">
        <authorList>
            <consortium name="DOE Joint Genome Institute"/>
            <person name="Ahrendt S."/>
            <person name="Riley R."/>
            <person name="Andreopoulos W."/>
            <person name="Labutti K."/>
            <person name="Pangilinan J."/>
            <person name="Ruiz-Duenas F.J."/>
            <person name="Barrasa J.M."/>
            <person name="Sanchez-Garcia M."/>
            <person name="Camarero S."/>
            <person name="Miyauchi S."/>
            <person name="Serrano A."/>
            <person name="Linde D."/>
            <person name="Babiker R."/>
            <person name="Drula E."/>
            <person name="Ayuso-Fernandez I."/>
            <person name="Pacheco R."/>
            <person name="Padilla G."/>
            <person name="Ferreira P."/>
            <person name="Barriuso J."/>
            <person name="Kellner H."/>
            <person name="Castanera R."/>
            <person name="Alfaro M."/>
            <person name="Ramirez L."/>
            <person name="Pisabarro A.G."/>
            <person name="Kuo A."/>
            <person name="Tritt A."/>
            <person name="Lipzen A."/>
            <person name="He G."/>
            <person name="Yan M."/>
            <person name="Ng V."/>
            <person name="Cullen D."/>
            <person name="Martin F."/>
            <person name="Rosso M.-N."/>
            <person name="Henrissat B."/>
            <person name="Hibbett D."/>
            <person name="Martinez A.T."/>
            <person name="Grigoriev I.V."/>
        </authorList>
    </citation>
    <scope>NUCLEOTIDE SEQUENCE</scope>
    <source>
        <strain evidence="3">ATCC 90797</strain>
    </source>
</reference>
<dbReference type="Gene3D" id="1.25.40.10">
    <property type="entry name" value="Tetratricopeptide repeat domain"/>
    <property type="match status" value="2"/>
</dbReference>
<sequence length="614" mass="68245">MLRITNLCPKELLLVGYQSITPRYASTAVVKQRQRSPSADSGTSRQIPRYIRRQALADAYATRIGVQKGKGSAEKTGPAVDEGRVPKLLEPHVLSARLKKLCDAGKIDDAVTVLKNVPLGAQNVPVWNTLIWECMKAKKYTLAYKLFTDMKRRGHSPNTRTYQTMFSGLSRIENWSSHPKQLANAHALYDYFQRHISSVKKHDPQSPQLSTIPLSYYIKLLGETGHYQTIFDVYYALDSEGPMAPDQYIYTAMFTALAGKKMTVQGTATFDAKLLWSQMLKASQRSSAGFEVDPHLVTAAISALTHGPATDKSFALKLIREYFGLTKPGDPPNPVGMIQLTPPALAAALHLCNVSGDHQLALHFFRQVQERPERHGGVTVIDRLHVEEVMKAYVSLASAGSASPYAYDALKLLEWMLKREYTAPRGEGIKVRPAASTFNLVLSACWHSSDWESSMSAFQLMTGYHVADFSDKAVLAHGSPDLIPKVEKRSAGRNLIPDAETLSTIVRTAQSTRNRAHVRQALRIVDHFGGDKLFGFNGNDALSRKQVKRWSFYQTKLAETTVSSVDFVLGKSKAVNGGKSGEERKESWNMEEAQRWRALALQAAEVLGKLPIRR</sequence>
<evidence type="ECO:0000313" key="3">
    <source>
        <dbReference type="EMBL" id="KAF9491026.1"/>
    </source>
</evidence>
<organism evidence="3 4">
    <name type="scientific">Pleurotus eryngii</name>
    <name type="common">Boletus of the steppes</name>
    <dbReference type="NCBI Taxonomy" id="5323"/>
    <lineage>
        <taxon>Eukaryota</taxon>
        <taxon>Fungi</taxon>
        <taxon>Dikarya</taxon>
        <taxon>Basidiomycota</taxon>
        <taxon>Agaricomycotina</taxon>
        <taxon>Agaricomycetes</taxon>
        <taxon>Agaricomycetidae</taxon>
        <taxon>Agaricales</taxon>
        <taxon>Pleurotineae</taxon>
        <taxon>Pleurotaceae</taxon>
        <taxon>Pleurotus</taxon>
    </lineage>
</organism>
<dbReference type="InterPro" id="IPR011990">
    <property type="entry name" value="TPR-like_helical_dom_sf"/>
</dbReference>
<dbReference type="NCBIfam" id="TIGR00756">
    <property type="entry name" value="PPR"/>
    <property type="match status" value="1"/>
</dbReference>
<dbReference type="PANTHER" id="PTHR47933:SF11">
    <property type="entry name" value="PENTATRICOPEPTIDE REPEAT-CONTAINING PROTEIN 2"/>
    <property type="match status" value="1"/>
</dbReference>
<proteinExistence type="predicted"/>
<keyword evidence="1" id="KW-0677">Repeat</keyword>
<feature type="repeat" description="PPR" evidence="2">
    <location>
        <begin position="123"/>
        <end position="157"/>
    </location>
</feature>
<gene>
    <name evidence="3" type="ORF">BDN71DRAFT_1399097</name>
</gene>
<dbReference type="GO" id="GO:0003729">
    <property type="term" value="F:mRNA binding"/>
    <property type="evidence" value="ECO:0007669"/>
    <property type="project" value="TreeGrafter"/>
</dbReference>
<comment type="caution">
    <text evidence="3">The sequence shown here is derived from an EMBL/GenBank/DDBJ whole genome shotgun (WGS) entry which is preliminary data.</text>
</comment>
<name>A0A9P5ZSI1_PLEER</name>